<dbReference type="InterPro" id="IPR020941">
    <property type="entry name" value="SUFU-like_domain"/>
</dbReference>
<dbReference type="Proteomes" id="UP000281915">
    <property type="component" value="Unassembled WGS sequence"/>
</dbReference>
<evidence type="ECO:0000313" key="3">
    <source>
        <dbReference type="Proteomes" id="UP000281915"/>
    </source>
</evidence>
<sequence>MIMAGQLLQHCNTLFGAKASLYQYEAADVLIAVYPPTKRRGWWSYVTLELHRTGESECVMYSYRFETQIVAHLAAVSAQIIRQWEEGRERIQTGSVYRLEQPVAEKSILQYVMAAPLDFEEEGFDYFTDGRVVVRLLMLHAIARDEAEFLERHGFAALEELFVRAGVDSLDLMRHPVVGGGMEQNEDDRLESNGSS</sequence>
<evidence type="ECO:0000313" key="2">
    <source>
        <dbReference type="EMBL" id="RNB77961.1"/>
    </source>
</evidence>
<proteinExistence type="predicted"/>
<reference evidence="2 3" key="1">
    <citation type="submission" date="2018-10" db="EMBL/GenBank/DDBJ databases">
        <title>Phylogenomics of Brevibacillus.</title>
        <authorList>
            <person name="Dunlap C."/>
        </authorList>
    </citation>
    <scope>NUCLEOTIDE SEQUENCE [LARGE SCALE GENOMIC DNA]</scope>
    <source>
        <strain evidence="2 3">JCM 15085</strain>
    </source>
</reference>
<feature type="domain" description="Suppressor of fused-like" evidence="1">
    <location>
        <begin position="28"/>
        <end position="174"/>
    </location>
</feature>
<comment type="caution">
    <text evidence="2">The sequence shown here is derived from an EMBL/GenBank/DDBJ whole genome shotgun (WGS) entry which is preliminary data.</text>
</comment>
<dbReference type="EMBL" id="RHHT01000027">
    <property type="protein sequence ID" value="RNB77961.1"/>
    <property type="molecule type" value="Genomic_DNA"/>
</dbReference>
<protein>
    <submittedName>
        <fullName evidence="2">Suppressor of fused protein (SUFU)</fullName>
    </submittedName>
</protein>
<accession>A0A3M8CRB0</accession>
<dbReference type="Pfam" id="PF05076">
    <property type="entry name" value="SUFU"/>
    <property type="match status" value="1"/>
</dbReference>
<name>A0A3M8CRB0_9BACL</name>
<evidence type="ECO:0000259" key="1">
    <source>
        <dbReference type="Pfam" id="PF05076"/>
    </source>
</evidence>
<dbReference type="AlphaFoldDB" id="A0A3M8CRB0"/>
<organism evidence="2 3">
    <name type="scientific">Brevibacillus panacihumi</name>
    <dbReference type="NCBI Taxonomy" id="497735"/>
    <lineage>
        <taxon>Bacteria</taxon>
        <taxon>Bacillati</taxon>
        <taxon>Bacillota</taxon>
        <taxon>Bacilli</taxon>
        <taxon>Bacillales</taxon>
        <taxon>Paenibacillaceae</taxon>
        <taxon>Brevibacillus</taxon>
    </lineage>
</organism>
<gene>
    <name evidence="2" type="ORF">EDM58_13200</name>
</gene>